<dbReference type="InterPro" id="IPR026516">
    <property type="entry name" value="THAP1/10"/>
</dbReference>
<dbReference type="PROSITE" id="PS50950">
    <property type="entry name" value="ZF_THAP"/>
    <property type="match status" value="1"/>
</dbReference>
<comment type="caution">
    <text evidence="7">The sequence shown here is derived from an EMBL/GenBank/DDBJ whole genome shotgun (WGS) entry which is preliminary data.</text>
</comment>
<keyword evidence="1" id="KW-0479">Metal-binding</keyword>
<name>A0A4Y2SMY4_ARAVE</name>
<dbReference type="PANTHER" id="PTHR46600:SF11">
    <property type="entry name" value="THAP DOMAIN-CONTAINING PROTEIN 10"/>
    <property type="match status" value="1"/>
</dbReference>
<keyword evidence="2 5" id="KW-0863">Zinc-finger</keyword>
<dbReference type="SUPFAM" id="SSF57716">
    <property type="entry name" value="Glucocorticoid receptor-like (DNA-binding domain)"/>
    <property type="match status" value="1"/>
</dbReference>
<dbReference type="Proteomes" id="UP000499080">
    <property type="component" value="Unassembled WGS sequence"/>
</dbReference>
<dbReference type="GO" id="GO:0008270">
    <property type="term" value="F:zinc ion binding"/>
    <property type="evidence" value="ECO:0007669"/>
    <property type="project" value="UniProtKB-KW"/>
</dbReference>
<dbReference type="GO" id="GO:0043565">
    <property type="term" value="F:sequence-specific DNA binding"/>
    <property type="evidence" value="ECO:0007669"/>
    <property type="project" value="InterPro"/>
</dbReference>
<keyword evidence="4 5" id="KW-0238">DNA-binding</keyword>
<sequence>MNYLPHKGRGHHHSPLRVDRVFTRNLRDTQVTLHRADHPTPPRLALFALPPIAAKKFLLWYAFSNDNVAFVIRSFIGTSKEYSMVYKCSVFGCKGNYASGQKVSIFKFPKDPKLSKIWETRVMRENFKPTTSSRVCEMHFRKEDVLRETEYFDEKSGTLLRSPLQYPKLKEGAIPMLVSDKCPPSLQPTMMASRESPSKKRRRLEDKLVRKAQEASIETANYYLKRETFTNLAELKQCVISQGTDVYWTTIFKGDFLSVMHLTNLPDVLCAVNVDKNLNVSVLYKKVELKKLGTLQFPLRVTNINVFF</sequence>
<gene>
    <name evidence="7" type="ORF">AVEN_228585_1</name>
</gene>
<dbReference type="OrthoDB" id="7589662at2759"/>
<evidence type="ECO:0000313" key="7">
    <source>
        <dbReference type="EMBL" id="GBN89507.1"/>
    </source>
</evidence>
<feature type="domain" description="THAP-type" evidence="6">
    <location>
        <begin position="84"/>
        <end position="178"/>
    </location>
</feature>
<evidence type="ECO:0000256" key="3">
    <source>
        <dbReference type="ARBA" id="ARBA00022833"/>
    </source>
</evidence>
<evidence type="ECO:0000256" key="1">
    <source>
        <dbReference type="ARBA" id="ARBA00022723"/>
    </source>
</evidence>
<evidence type="ECO:0000256" key="4">
    <source>
        <dbReference type="ARBA" id="ARBA00023125"/>
    </source>
</evidence>
<dbReference type="SMART" id="SM00692">
    <property type="entry name" value="DM3"/>
    <property type="match status" value="1"/>
</dbReference>
<dbReference type="PANTHER" id="PTHR46600">
    <property type="entry name" value="THAP DOMAIN-CONTAINING"/>
    <property type="match status" value="1"/>
</dbReference>
<keyword evidence="8" id="KW-1185">Reference proteome</keyword>
<evidence type="ECO:0000256" key="2">
    <source>
        <dbReference type="ARBA" id="ARBA00022771"/>
    </source>
</evidence>
<evidence type="ECO:0000259" key="6">
    <source>
        <dbReference type="PROSITE" id="PS50950"/>
    </source>
</evidence>
<protein>
    <recommendedName>
        <fullName evidence="6">THAP-type domain-containing protein</fullName>
    </recommendedName>
</protein>
<dbReference type="Gene3D" id="6.20.210.20">
    <property type="entry name" value="THAP domain"/>
    <property type="match status" value="1"/>
</dbReference>
<proteinExistence type="predicted"/>
<dbReference type="AlphaFoldDB" id="A0A4Y2SMY4"/>
<evidence type="ECO:0000313" key="8">
    <source>
        <dbReference type="Proteomes" id="UP000499080"/>
    </source>
</evidence>
<dbReference type="EMBL" id="BGPR01022811">
    <property type="protein sequence ID" value="GBN89507.1"/>
    <property type="molecule type" value="Genomic_DNA"/>
</dbReference>
<dbReference type="InterPro" id="IPR038441">
    <property type="entry name" value="THAP_Znf_sf"/>
</dbReference>
<dbReference type="Pfam" id="PF05485">
    <property type="entry name" value="THAP"/>
    <property type="match status" value="1"/>
</dbReference>
<organism evidence="7 8">
    <name type="scientific">Araneus ventricosus</name>
    <name type="common">Orbweaver spider</name>
    <name type="synonym">Epeira ventricosa</name>
    <dbReference type="NCBI Taxonomy" id="182803"/>
    <lineage>
        <taxon>Eukaryota</taxon>
        <taxon>Metazoa</taxon>
        <taxon>Ecdysozoa</taxon>
        <taxon>Arthropoda</taxon>
        <taxon>Chelicerata</taxon>
        <taxon>Arachnida</taxon>
        <taxon>Araneae</taxon>
        <taxon>Araneomorphae</taxon>
        <taxon>Entelegynae</taxon>
        <taxon>Araneoidea</taxon>
        <taxon>Araneidae</taxon>
        <taxon>Araneus</taxon>
    </lineage>
</organism>
<keyword evidence="3" id="KW-0862">Zinc</keyword>
<accession>A0A4Y2SMY4</accession>
<evidence type="ECO:0000256" key="5">
    <source>
        <dbReference type="PROSITE-ProRule" id="PRU00309"/>
    </source>
</evidence>
<reference evidence="7 8" key="1">
    <citation type="journal article" date="2019" name="Sci. Rep.">
        <title>Orb-weaving spider Araneus ventricosus genome elucidates the spidroin gene catalogue.</title>
        <authorList>
            <person name="Kono N."/>
            <person name="Nakamura H."/>
            <person name="Ohtoshi R."/>
            <person name="Moran D.A.P."/>
            <person name="Shinohara A."/>
            <person name="Yoshida Y."/>
            <person name="Fujiwara M."/>
            <person name="Mori M."/>
            <person name="Tomita M."/>
            <person name="Arakawa K."/>
        </authorList>
    </citation>
    <scope>NUCLEOTIDE SEQUENCE [LARGE SCALE GENOMIC DNA]</scope>
</reference>
<dbReference type="SMART" id="SM00980">
    <property type="entry name" value="THAP"/>
    <property type="match status" value="1"/>
</dbReference>
<dbReference type="InterPro" id="IPR006612">
    <property type="entry name" value="THAP_Znf"/>
</dbReference>